<proteinExistence type="predicted"/>
<reference evidence="1 2" key="1">
    <citation type="journal article" date="2022" name="bioRxiv">
        <title>The genome of the oomycete Peronosclerospora sorghi, a cosmopolitan pathogen of maize and sorghum, is inflated with dispersed pseudogenes.</title>
        <authorList>
            <person name="Fletcher K."/>
            <person name="Martin F."/>
            <person name="Isakeit T."/>
            <person name="Cavanaugh K."/>
            <person name="Magill C."/>
            <person name="Michelmore R."/>
        </authorList>
    </citation>
    <scope>NUCLEOTIDE SEQUENCE [LARGE SCALE GENOMIC DNA]</scope>
    <source>
        <strain evidence="1">P6</strain>
    </source>
</reference>
<accession>A0ACC0WMB7</accession>
<evidence type="ECO:0000313" key="1">
    <source>
        <dbReference type="EMBL" id="KAI9919815.1"/>
    </source>
</evidence>
<evidence type="ECO:0000313" key="2">
    <source>
        <dbReference type="Proteomes" id="UP001163321"/>
    </source>
</evidence>
<organism evidence="1 2">
    <name type="scientific">Peronosclerospora sorghi</name>
    <dbReference type="NCBI Taxonomy" id="230839"/>
    <lineage>
        <taxon>Eukaryota</taxon>
        <taxon>Sar</taxon>
        <taxon>Stramenopiles</taxon>
        <taxon>Oomycota</taxon>
        <taxon>Peronosporomycetes</taxon>
        <taxon>Peronosporales</taxon>
        <taxon>Peronosporaceae</taxon>
        <taxon>Peronosclerospora</taxon>
    </lineage>
</organism>
<dbReference type="Proteomes" id="UP001163321">
    <property type="component" value="Chromosome 11"/>
</dbReference>
<sequence>MLEQHAGEFYLGFCVGVTILEKALYDVHRERAERDTPLAKSQMKMILRDLLHSDTLKTALPTGLIGLLKILFLPSGLNVRNLVWHGFLAPAEFPRCFGCLTLVLIMMMPTFSVERRENRLENMEQKLFCLETFDDKFVTRSELPLPGDVKPGHPHLVTFLQHERPESRHQVISRWVSSSFIPSGRRNLVQRAIHALVERGDELWFLFAVLPVLEHGLRREFLRVNQTRARLSGAYEVAQTNAYYSTLDGFGQKDKHQVLLHPTVFLDADNPNHASDATKVTSRNDIANGLYEELPLASLVILLDLFMMSSGPNLRAKLCHGEANLSSFMMSRNVSAPKISKSCHLLFEALVLICENKVKHVSVAESEVPLPTGVQNYLVSISRATTCSFHPFYRLHRALHVAHGVASTFAAFRETWTSFTLDTVDTKGEGTSSLTRVTFSRIQSSDGKPFTIVETSSRVADLQTRIANEATDATEVTKEQTKSLTYLIRKLHDRLTAIAAVLNDDLKRNHRSDARNVRGSAFLALVEEGNAQPTLDLRTRPMERNVLALSDHDGLSVASCMMEIILCCRRSLATFRARIEHLEQLVRQGKARTNHRRSLLTSIAFLAAFERMQLVSLTLVEHQLVHLYHVATQAHVATTFLACPRSVYIEHLQPKLLQCITSFEGCTGRASVSHKGGEQAVERALQFLNSKAVQRALYPLT</sequence>
<comment type="caution">
    <text evidence="1">The sequence shown here is derived from an EMBL/GenBank/DDBJ whole genome shotgun (WGS) entry which is preliminary data.</text>
</comment>
<gene>
    <name evidence="1" type="ORF">PsorP6_017745</name>
</gene>
<dbReference type="EMBL" id="CM047590">
    <property type="protein sequence ID" value="KAI9919815.1"/>
    <property type="molecule type" value="Genomic_DNA"/>
</dbReference>
<name>A0ACC0WMB7_9STRA</name>
<protein>
    <submittedName>
        <fullName evidence="1">Uncharacterized protein</fullName>
    </submittedName>
</protein>
<keyword evidence="2" id="KW-1185">Reference proteome</keyword>